<protein>
    <submittedName>
        <fullName evidence="2">Uncharacterized protein</fullName>
    </submittedName>
</protein>
<dbReference type="EMBL" id="JANQDX010000004">
    <property type="protein sequence ID" value="KAL0925348.1"/>
    <property type="molecule type" value="Genomic_DNA"/>
</dbReference>
<reference evidence="2 3" key="1">
    <citation type="journal article" date="2024" name="Plant Biotechnol. J.">
        <title>Dendrobium thyrsiflorum genome and its molecular insights into genes involved in important horticultural traits.</title>
        <authorList>
            <person name="Chen B."/>
            <person name="Wang J.Y."/>
            <person name="Zheng P.J."/>
            <person name="Li K.L."/>
            <person name="Liang Y.M."/>
            <person name="Chen X.F."/>
            <person name="Zhang C."/>
            <person name="Zhao X."/>
            <person name="He X."/>
            <person name="Zhang G.Q."/>
            <person name="Liu Z.J."/>
            <person name="Xu Q."/>
        </authorList>
    </citation>
    <scope>NUCLEOTIDE SEQUENCE [LARGE SCALE GENOMIC DNA]</scope>
    <source>
        <strain evidence="2">GZMU011</strain>
    </source>
</reference>
<feature type="region of interest" description="Disordered" evidence="1">
    <location>
        <begin position="214"/>
        <end position="237"/>
    </location>
</feature>
<name>A0ABD0VSD4_DENTH</name>
<feature type="region of interest" description="Disordered" evidence="1">
    <location>
        <begin position="125"/>
        <end position="165"/>
    </location>
</feature>
<evidence type="ECO:0000313" key="3">
    <source>
        <dbReference type="Proteomes" id="UP001552299"/>
    </source>
</evidence>
<dbReference type="AlphaFoldDB" id="A0ABD0VSD4"/>
<gene>
    <name evidence="2" type="ORF">M5K25_003669</name>
</gene>
<feature type="compositionally biased region" description="Basic residues" evidence="1">
    <location>
        <begin position="125"/>
        <end position="137"/>
    </location>
</feature>
<accession>A0ABD0VSD4</accession>
<feature type="region of interest" description="Disordered" evidence="1">
    <location>
        <begin position="253"/>
        <end position="350"/>
    </location>
</feature>
<feature type="compositionally biased region" description="Polar residues" evidence="1">
    <location>
        <begin position="222"/>
        <end position="233"/>
    </location>
</feature>
<evidence type="ECO:0000313" key="2">
    <source>
        <dbReference type="EMBL" id="KAL0925348.1"/>
    </source>
</evidence>
<dbReference type="Proteomes" id="UP001552299">
    <property type="component" value="Unassembled WGS sequence"/>
</dbReference>
<evidence type="ECO:0000256" key="1">
    <source>
        <dbReference type="SAM" id="MobiDB-lite"/>
    </source>
</evidence>
<organism evidence="2 3">
    <name type="scientific">Dendrobium thyrsiflorum</name>
    <name type="common">Pinecone-like raceme dendrobium</name>
    <name type="synonym">Orchid</name>
    <dbReference type="NCBI Taxonomy" id="117978"/>
    <lineage>
        <taxon>Eukaryota</taxon>
        <taxon>Viridiplantae</taxon>
        <taxon>Streptophyta</taxon>
        <taxon>Embryophyta</taxon>
        <taxon>Tracheophyta</taxon>
        <taxon>Spermatophyta</taxon>
        <taxon>Magnoliopsida</taxon>
        <taxon>Liliopsida</taxon>
        <taxon>Asparagales</taxon>
        <taxon>Orchidaceae</taxon>
        <taxon>Epidendroideae</taxon>
        <taxon>Malaxideae</taxon>
        <taxon>Dendrobiinae</taxon>
        <taxon>Dendrobium</taxon>
    </lineage>
</organism>
<keyword evidence="3" id="KW-1185">Reference proteome</keyword>
<comment type="caution">
    <text evidence="2">The sequence shown here is derived from an EMBL/GenBank/DDBJ whole genome shotgun (WGS) entry which is preliminary data.</text>
</comment>
<sequence length="350" mass="39167">MTGKLIFSLSDNMNLSYNLFADGSIIKFGKGFEDLLLSVSGPEFTVVPPTEIADKKPVLEFTLGCGSQTAPVAPKPSVFSRIEQPGQDQKLKLVVIADSSVPFSAPSQFEIGSSSSLLEIMTKTQRRNRNRHMKRRMEKLEKKEPIPPTSPHLSGSRFNPLSPAADRMPAIKPSEENEVHIRNMVRAIVQECADSRSQSREGFLRNMKRMISEKIEEETSKQKSVGTRVVSQSRARDNKRTFKPVAISALTDGYLREPRRSHRKTDSIVLTDSSAKPRDTQYVPQKASRQLSPSATPPRESRKAQRYSQTYSSPRVDRHHPTASITPSHHEVERLEAPNQPPPTSGEKEV</sequence>
<proteinExistence type="predicted"/>